<name>A0A8S1A3C2_ARCPL</name>
<dbReference type="InterPro" id="IPR003172">
    <property type="entry name" value="ML_dom"/>
</dbReference>
<sequence>MRCAVLFALIHFVVADPKYITRKLCKDVDSSQCTVHSVIIDPCVQGVGFCTMKINKNYAVTLDVVPRFSASKLKVSIKADVNNNGNFTTTIKVPSDACDMMYCPLQSQERRIFDVYMNLDKKASGKFPVEVKLWNEDNESQACCVNFNVKVK</sequence>
<feature type="chain" id="PRO_5036434301" description="MD-2-related lipid-recognition domain-containing protein" evidence="1">
    <location>
        <begin position="16"/>
        <end position="152"/>
    </location>
</feature>
<feature type="signal peptide" evidence="1">
    <location>
        <begin position="1"/>
        <end position="15"/>
    </location>
</feature>
<accession>A0A8S1A3C2</accession>
<protein>
    <recommendedName>
        <fullName evidence="2">MD-2-related lipid-recognition domain-containing protein</fullName>
    </recommendedName>
</protein>
<dbReference type="EMBL" id="CADEBC010000506">
    <property type="protein sequence ID" value="CAB3240739.1"/>
    <property type="molecule type" value="Genomic_DNA"/>
</dbReference>
<dbReference type="InterPro" id="IPR014756">
    <property type="entry name" value="Ig_E-set"/>
</dbReference>
<evidence type="ECO:0000313" key="3">
    <source>
        <dbReference type="EMBL" id="CAB3240739.1"/>
    </source>
</evidence>
<keyword evidence="1" id="KW-0732">Signal</keyword>
<evidence type="ECO:0000256" key="1">
    <source>
        <dbReference type="SAM" id="SignalP"/>
    </source>
</evidence>
<proteinExistence type="predicted"/>
<dbReference type="Pfam" id="PF02221">
    <property type="entry name" value="E1_DerP2_DerF2"/>
    <property type="match status" value="1"/>
</dbReference>
<organism evidence="3 5">
    <name type="scientific">Arctia plantaginis</name>
    <name type="common">Wood tiger moth</name>
    <name type="synonym">Phalaena plantaginis</name>
    <dbReference type="NCBI Taxonomy" id="874455"/>
    <lineage>
        <taxon>Eukaryota</taxon>
        <taxon>Metazoa</taxon>
        <taxon>Ecdysozoa</taxon>
        <taxon>Arthropoda</taxon>
        <taxon>Hexapoda</taxon>
        <taxon>Insecta</taxon>
        <taxon>Pterygota</taxon>
        <taxon>Neoptera</taxon>
        <taxon>Endopterygota</taxon>
        <taxon>Lepidoptera</taxon>
        <taxon>Glossata</taxon>
        <taxon>Ditrysia</taxon>
        <taxon>Noctuoidea</taxon>
        <taxon>Erebidae</taxon>
        <taxon>Arctiinae</taxon>
        <taxon>Arctia</taxon>
    </lineage>
</organism>
<dbReference type="SUPFAM" id="SSF81296">
    <property type="entry name" value="E set domains"/>
    <property type="match status" value="1"/>
</dbReference>
<gene>
    <name evidence="4" type="ORF">APLA_LOCUS15540</name>
    <name evidence="3" type="ORF">APLA_LOCUS8358</name>
</gene>
<dbReference type="AlphaFoldDB" id="A0A8S1A3C2"/>
<dbReference type="EMBL" id="CADEBD010000443">
    <property type="protein sequence ID" value="CAB3256000.1"/>
    <property type="molecule type" value="Genomic_DNA"/>
</dbReference>
<dbReference type="SMART" id="SM00737">
    <property type="entry name" value="ML"/>
    <property type="match status" value="1"/>
</dbReference>
<keyword evidence="5" id="KW-1185">Reference proteome</keyword>
<dbReference type="Proteomes" id="UP000494256">
    <property type="component" value="Unassembled WGS sequence"/>
</dbReference>
<comment type="caution">
    <text evidence="3">The sequence shown here is derived from an EMBL/GenBank/DDBJ whole genome shotgun (WGS) entry which is preliminary data.</text>
</comment>
<feature type="domain" description="MD-2-related lipid-recognition" evidence="2">
    <location>
        <begin position="22"/>
        <end position="149"/>
    </location>
</feature>
<evidence type="ECO:0000259" key="2">
    <source>
        <dbReference type="SMART" id="SM00737"/>
    </source>
</evidence>
<reference evidence="5 6" key="1">
    <citation type="submission" date="2020-04" db="EMBL/GenBank/DDBJ databases">
        <authorList>
            <person name="Wallbank WR R."/>
            <person name="Pardo Diaz C."/>
            <person name="Kozak K."/>
            <person name="Martin S."/>
            <person name="Jiggins C."/>
            <person name="Moest M."/>
            <person name="Warren A I."/>
            <person name="Byers J.R.P. K."/>
            <person name="Montejo-Kovacevich G."/>
            <person name="Yen C E."/>
        </authorList>
    </citation>
    <scope>NUCLEOTIDE SEQUENCE [LARGE SCALE GENOMIC DNA]</scope>
</reference>
<evidence type="ECO:0000313" key="5">
    <source>
        <dbReference type="Proteomes" id="UP000494106"/>
    </source>
</evidence>
<evidence type="ECO:0000313" key="6">
    <source>
        <dbReference type="Proteomes" id="UP000494256"/>
    </source>
</evidence>
<dbReference type="Gene3D" id="2.60.40.770">
    <property type="match status" value="1"/>
</dbReference>
<dbReference type="Proteomes" id="UP000494106">
    <property type="component" value="Unassembled WGS sequence"/>
</dbReference>
<evidence type="ECO:0000313" key="4">
    <source>
        <dbReference type="EMBL" id="CAB3256000.1"/>
    </source>
</evidence>
<dbReference type="OrthoDB" id="7333818at2759"/>